<accession>A0A1R0H638</accession>
<name>A0A1R0H638_9FUNG</name>
<evidence type="ECO:0000313" key="2">
    <source>
        <dbReference type="Proteomes" id="UP000187455"/>
    </source>
</evidence>
<keyword evidence="2" id="KW-1185">Reference proteome</keyword>
<protein>
    <submittedName>
        <fullName evidence="1">Uncharacterized protein</fullName>
    </submittedName>
</protein>
<organism evidence="1 2">
    <name type="scientific">Smittium mucronatum</name>
    <dbReference type="NCBI Taxonomy" id="133383"/>
    <lineage>
        <taxon>Eukaryota</taxon>
        <taxon>Fungi</taxon>
        <taxon>Fungi incertae sedis</taxon>
        <taxon>Zoopagomycota</taxon>
        <taxon>Kickxellomycotina</taxon>
        <taxon>Harpellomycetes</taxon>
        <taxon>Harpellales</taxon>
        <taxon>Legeriomycetaceae</taxon>
        <taxon>Smittium</taxon>
    </lineage>
</organism>
<reference evidence="1 2" key="1">
    <citation type="journal article" date="2016" name="Mol. Biol. Evol.">
        <title>Genome-Wide Survey of Gut Fungi (Harpellales) Reveals the First Horizontally Transferred Ubiquitin Gene from a Mosquito Host.</title>
        <authorList>
            <person name="Wang Y."/>
            <person name="White M.M."/>
            <person name="Kvist S."/>
            <person name="Moncalvo J.M."/>
        </authorList>
    </citation>
    <scope>NUCLEOTIDE SEQUENCE [LARGE SCALE GENOMIC DNA]</scope>
    <source>
        <strain evidence="1 2">ALG-7-W6</strain>
    </source>
</reference>
<dbReference type="EMBL" id="LSSL01000454">
    <property type="protein sequence ID" value="OLY84558.1"/>
    <property type="molecule type" value="Genomic_DNA"/>
</dbReference>
<evidence type="ECO:0000313" key="1">
    <source>
        <dbReference type="EMBL" id="OLY84558.1"/>
    </source>
</evidence>
<dbReference type="AlphaFoldDB" id="A0A1R0H638"/>
<dbReference type="Proteomes" id="UP000187455">
    <property type="component" value="Unassembled WGS sequence"/>
</dbReference>
<gene>
    <name evidence="1" type="ORF">AYI68_g1273</name>
</gene>
<sequence>MINRVWAPLKDVSIYQCYQNEAKRLPLCTSAQNRVLCQPTSNNITTNCTPSNSGSVKNDNSGTRMKCTVLILIIGKASDMQFIELATSSSSMGVSSLENIREWEL</sequence>
<proteinExistence type="predicted"/>
<comment type="caution">
    <text evidence="1">The sequence shown here is derived from an EMBL/GenBank/DDBJ whole genome shotgun (WGS) entry which is preliminary data.</text>
</comment>